<accession>A0ABN9QMS1</accession>
<comment type="caution">
    <text evidence="1">The sequence shown here is derived from an EMBL/GenBank/DDBJ whole genome shotgun (WGS) entry which is preliminary data.</text>
</comment>
<name>A0ABN9QMS1_9DINO</name>
<protein>
    <submittedName>
        <fullName evidence="1">Uncharacterized protein</fullName>
    </submittedName>
</protein>
<reference evidence="1" key="1">
    <citation type="submission" date="2023-10" db="EMBL/GenBank/DDBJ databases">
        <authorList>
            <person name="Chen Y."/>
            <person name="Shah S."/>
            <person name="Dougan E. K."/>
            <person name="Thang M."/>
            <person name="Chan C."/>
        </authorList>
    </citation>
    <scope>NUCLEOTIDE SEQUENCE [LARGE SCALE GENOMIC DNA]</scope>
</reference>
<gene>
    <name evidence="1" type="ORF">PCOR1329_LOCUS12561</name>
</gene>
<dbReference type="Proteomes" id="UP001189429">
    <property type="component" value="Unassembled WGS sequence"/>
</dbReference>
<organism evidence="1 2">
    <name type="scientific">Prorocentrum cordatum</name>
    <dbReference type="NCBI Taxonomy" id="2364126"/>
    <lineage>
        <taxon>Eukaryota</taxon>
        <taxon>Sar</taxon>
        <taxon>Alveolata</taxon>
        <taxon>Dinophyceae</taxon>
        <taxon>Prorocentrales</taxon>
        <taxon>Prorocentraceae</taxon>
        <taxon>Prorocentrum</taxon>
    </lineage>
</organism>
<evidence type="ECO:0000313" key="2">
    <source>
        <dbReference type="Proteomes" id="UP001189429"/>
    </source>
</evidence>
<feature type="non-terminal residue" evidence="1">
    <location>
        <position position="1"/>
    </location>
</feature>
<sequence length="172" mass="19379">PFWLQLAVASRGSGRVLCLFRRASAMSAASQSSHDKRYDVSLGGGWSWFGNLSKPEAELHSERYVSYMMSIDLVLRDWSEKKISDSKALLNADHYMHKVTGLGTVNAERTRFLLMQKGLDDQRRLDLQREYQALRKACGLAQHIRPGHGHHDGHGRVRPDCCAAAQKKLPCC</sequence>
<keyword evidence="2" id="KW-1185">Reference proteome</keyword>
<proteinExistence type="predicted"/>
<dbReference type="EMBL" id="CAUYUJ010003675">
    <property type="protein sequence ID" value="CAK0806258.1"/>
    <property type="molecule type" value="Genomic_DNA"/>
</dbReference>
<evidence type="ECO:0000313" key="1">
    <source>
        <dbReference type="EMBL" id="CAK0806258.1"/>
    </source>
</evidence>